<dbReference type="KEGG" id="ssm:Spirs_0073"/>
<evidence type="ECO:0000313" key="4">
    <source>
        <dbReference type="EMBL" id="ADK79233.1"/>
    </source>
</evidence>
<proteinExistence type="predicted"/>
<dbReference type="PANTHER" id="PTHR43278:SF2">
    <property type="entry name" value="IRON-SULFUR FLAVOPROTEIN"/>
    <property type="match status" value="1"/>
</dbReference>
<gene>
    <name evidence="4" type="ordered locus">Spirs_0073</name>
</gene>
<evidence type="ECO:0000259" key="3">
    <source>
        <dbReference type="Pfam" id="PF03358"/>
    </source>
</evidence>
<name>E1R6V1_SEDSS</name>
<dbReference type="AlphaFoldDB" id="E1R6V1"/>
<dbReference type="STRING" id="573413.Spirs_0073"/>
<accession>E1R6V1</accession>
<dbReference type="Proteomes" id="UP000002318">
    <property type="component" value="Chromosome"/>
</dbReference>
<organism evidence="4 5">
    <name type="scientific">Sediminispirochaeta smaragdinae (strain DSM 11293 / JCM 15392 / SEBR 4228)</name>
    <name type="common">Spirochaeta smaragdinae</name>
    <dbReference type="NCBI Taxonomy" id="573413"/>
    <lineage>
        <taxon>Bacteria</taxon>
        <taxon>Pseudomonadati</taxon>
        <taxon>Spirochaetota</taxon>
        <taxon>Spirochaetia</taxon>
        <taxon>Spirochaetales</taxon>
        <taxon>Spirochaetaceae</taxon>
        <taxon>Sediminispirochaeta</taxon>
    </lineage>
</organism>
<dbReference type="GO" id="GO:0016491">
    <property type="term" value="F:oxidoreductase activity"/>
    <property type="evidence" value="ECO:0007669"/>
    <property type="project" value="InterPro"/>
</dbReference>
<dbReference type="InterPro" id="IPR051796">
    <property type="entry name" value="ISF_SsuE-like"/>
</dbReference>
<evidence type="ECO:0000313" key="5">
    <source>
        <dbReference type="Proteomes" id="UP000002318"/>
    </source>
</evidence>
<dbReference type="eggNOG" id="COG0655">
    <property type="taxonomic scope" value="Bacteria"/>
</dbReference>
<dbReference type="InterPro" id="IPR029039">
    <property type="entry name" value="Flavoprotein-like_sf"/>
</dbReference>
<keyword evidence="5" id="KW-1185">Reference proteome</keyword>
<reference evidence="4 5" key="1">
    <citation type="journal article" date="2010" name="Stand. Genomic Sci.">
        <title>Complete genome sequence of Spirochaeta smaragdinae type strain (SEBR 4228).</title>
        <authorList>
            <person name="Mavromatis K."/>
            <person name="Yasawong M."/>
            <person name="Chertkov O."/>
            <person name="Lapidus A."/>
            <person name="Lucas S."/>
            <person name="Nolan M."/>
            <person name="Del Rio T.G."/>
            <person name="Tice H."/>
            <person name="Cheng J.F."/>
            <person name="Pitluck S."/>
            <person name="Liolios K."/>
            <person name="Ivanova N."/>
            <person name="Tapia R."/>
            <person name="Han C."/>
            <person name="Bruce D."/>
            <person name="Goodwin L."/>
            <person name="Pati A."/>
            <person name="Chen A."/>
            <person name="Palaniappan K."/>
            <person name="Land M."/>
            <person name="Hauser L."/>
            <person name="Chang Y.J."/>
            <person name="Jeffries C.D."/>
            <person name="Detter J.C."/>
            <person name="Rohde M."/>
            <person name="Brambilla E."/>
            <person name="Spring S."/>
            <person name="Goker M."/>
            <person name="Sikorski J."/>
            <person name="Woyke T."/>
            <person name="Bristow J."/>
            <person name="Eisen J.A."/>
            <person name="Markowitz V."/>
            <person name="Hugenholtz P."/>
            <person name="Klenk H.P."/>
            <person name="Kyrpides N.C."/>
        </authorList>
    </citation>
    <scope>NUCLEOTIDE SEQUENCE [LARGE SCALE GENOMIC DNA]</scope>
    <source>
        <strain evidence="5">DSM 11293 / JCM 15392 / SEBR 4228</strain>
    </source>
</reference>
<protein>
    <submittedName>
        <fullName evidence="4">NADPH-dependent FMN reductase</fullName>
    </submittedName>
</protein>
<feature type="domain" description="NADPH-dependent FMN reductase-like" evidence="3">
    <location>
        <begin position="1"/>
        <end position="134"/>
    </location>
</feature>
<dbReference type="HOGENOM" id="CLU_050993_4_2_12"/>
<dbReference type="InterPro" id="IPR005025">
    <property type="entry name" value="FMN_Rdtase-like_dom"/>
</dbReference>
<sequence length="186" mass="21096">MKILTILGSPKKNGKTAFVLNFFEEKIKEKGIAAKRINIIDYNVGGCKGCMACVQKKNEPGCVQKDDVPALFKELIRADMIVYASPLYGWDVSSQMKTFFDRHFCLVKDYKTPEHFSLLENKDIFTLTTCMGEKVGNTDLLSIFYDRFAGMLGCRSLKQFVVTQSFSPDFSERAEEVAQRMANEII</sequence>
<dbReference type="RefSeq" id="WP_013252697.1">
    <property type="nucleotide sequence ID" value="NC_014364.1"/>
</dbReference>
<dbReference type="SUPFAM" id="SSF52218">
    <property type="entry name" value="Flavoproteins"/>
    <property type="match status" value="1"/>
</dbReference>
<evidence type="ECO:0000256" key="1">
    <source>
        <dbReference type="ARBA" id="ARBA00022630"/>
    </source>
</evidence>
<evidence type="ECO:0000256" key="2">
    <source>
        <dbReference type="ARBA" id="ARBA00022643"/>
    </source>
</evidence>
<dbReference type="Pfam" id="PF03358">
    <property type="entry name" value="FMN_red"/>
    <property type="match status" value="1"/>
</dbReference>
<dbReference type="Gene3D" id="3.40.50.360">
    <property type="match status" value="1"/>
</dbReference>
<keyword evidence="2" id="KW-0288">FMN</keyword>
<dbReference type="OrthoDB" id="3789967at2"/>
<dbReference type="PANTHER" id="PTHR43278">
    <property type="entry name" value="NAD(P)H-DEPENDENT FMN-CONTAINING OXIDOREDUCTASE YWQN-RELATED"/>
    <property type="match status" value="1"/>
</dbReference>
<dbReference type="EMBL" id="CP002116">
    <property type="protein sequence ID" value="ADK79233.1"/>
    <property type="molecule type" value="Genomic_DNA"/>
</dbReference>
<keyword evidence="1" id="KW-0285">Flavoprotein</keyword>